<keyword evidence="7" id="KW-1185">Reference proteome</keyword>
<comment type="subcellular location">
    <subcellularLocation>
        <location evidence="1 5">Secreted</location>
    </subcellularLocation>
</comment>
<dbReference type="OrthoDB" id="92956at2759"/>
<evidence type="ECO:0000313" key="6">
    <source>
        <dbReference type="EMBL" id="OWZ05067.1"/>
    </source>
</evidence>
<protein>
    <recommendedName>
        <fullName evidence="5">RxLR effector protein</fullName>
    </recommendedName>
</protein>
<comment type="function">
    <text evidence="5">Effector that suppresses plant defense responses during pathogen infection.</text>
</comment>
<evidence type="ECO:0000256" key="4">
    <source>
        <dbReference type="ARBA" id="ARBA00022729"/>
    </source>
</evidence>
<feature type="chain" id="PRO_5044998564" description="RxLR effector protein" evidence="5">
    <location>
        <begin position="28"/>
        <end position="154"/>
    </location>
</feature>
<evidence type="ECO:0000313" key="7">
    <source>
        <dbReference type="Proteomes" id="UP000198211"/>
    </source>
</evidence>
<dbReference type="EMBL" id="NBNE01004625">
    <property type="protein sequence ID" value="OWZ05067.1"/>
    <property type="molecule type" value="Genomic_DNA"/>
</dbReference>
<gene>
    <name evidence="6" type="ORF">PHMEG_00022913</name>
</gene>
<dbReference type="InterPro" id="IPR031825">
    <property type="entry name" value="RXLR"/>
</dbReference>
<proteinExistence type="inferred from homology"/>
<accession>A0A225VJX6</accession>
<keyword evidence="4 5" id="KW-0732">Signal</keyword>
<comment type="caution">
    <text evidence="6">The sequence shown here is derived from an EMBL/GenBank/DDBJ whole genome shotgun (WGS) entry which is preliminary data.</text>
</comment>
<dbReference type="Pfam" id="PF16810">
    <property type="entry name" value="RXLR"/>
    <property type="match status" value="1"/>
</dbReference>
<reference evidence="7" key="1">
    <citation type="submission" date="2017-03" db="EMBL/GenBank/DDBJ databases">
        <title>Phytopthora megakarya and P. palmivora, two closely related causual agents of cacao black pod achieved similar genome size and gene model numbers by different mechanisms.</title>
        <authorList>
            <person name="Ali S."/>
            <person name="Shao J."/>
            <person name="Larry D.J."/>
            <person name="Kronmiller B."/>
            <person name="Shen D."/>
            <person name="Strem M.D."/>
            <person name="Melnick R.L."/>
            <person name="Guiltinan M.J."/>
            <person name="Tyler B.M."/>
            <person name="Meinhardt L.W."/>
            <person name="Bailey B.A."/>
        </authorList>
    </citation>
    <scope>NUCLEOTIDE SEQUENCE [LARGE SCALE GENOMIC DNA]</scope>
    <source>
        <strain evidence="7">zdho120</strain>
    </source>
</reference>
<keyword evidence="3 5" id="KW-0964">Secreted</keyword>
<evidence type="ECO:0000256" key="3">
    <source>
        <dbReference type="ARBA" id="ARBA00022525"/>
    </source>
</evidence>
<comment type="domain">
    <text evidence="5">The RxLR-dEER motif acts to carry the protein into the host cell cytoplasm through binding to cell surface phosphatidylinositol-3-phosphate.</text>
</comment>
<organism evidence="6 7">
    <name type="scientific">Phytophthora megakarya</name>
    <dbReference type="NCBI Taxonomy" id="4795"/>
    <lineage>
        <taxon>Eukaryota</taxon>
        <taxon>Sar</taxon>
        <taxon>Stramenopiles</taxon>
        <taxon>Oomycota</taxon>
        <taxon>Peronosporomycetes</taxon>
        <taxon>Peronosporales</taxon>
        <taxon>Peronosporaceae</taxon>
        <taxon>Phytophthora</taxon>
    </lineage>
</organism>
<dbReference type="Proteomes" id="UP000198211">
    <property type="component" value="Unassembled WGS sequence"/>
</dbReference>
<evidence type="ECO:0000256" key="5">
    <source>
        <dbReference type="RuleBase" id="RU367124"/>
    </source>
</evidence>
<comment type="similarity">
    <text evidence="2 5">Belongs to the RxLR effector family.</text>
</comment>
<sequence>MGLYLTVVVVVVAHLVNVGTLSTGVLAQLTPNPHHLTHSIVSGTDIIEQRSLRVNERDEGRSDSEERAGTLISKVSNYFKDNNVIRWADKHKSDDFVKGKLKLNGLSGDALTGHKNYKFFEKFVFLKEYNRLRAWEKAGASTFAVWTELGLGTI</sequence>
<evidence type="ECO:0000256" key="2">
    <source>
        <dbReference type="ARBA" id="ARBA00010400"/>
    </source>
</evidence>
<evidence type="ECO:0000256" key="1">
    <source>
        <dbReference type="ARBA" id="ARBA00004613"/>
    </source>
</evidence>
<dbReference type="AlphaFoldDB" id="A0A225VJX6"/>
<feature type="signal peptide" evidence="5">
    <location>
        <begin position="1"/>
        <end position="27"/>
    </location>
</feature>
<name>A0A225VJX6_9STRA</name>